<evidence type="ECO:0000313" key="2">
    <source>
        <dbReference type="Proteomes" id="UP000262379"/>
    </source>
</evidence>
<keyword evidence="2" id="KW-1185">Reference proteome</keyword>
<accession>A0A371X1Z7</accession>
<name>A0A371X1Z7_9HYPH</name>
<proteinExistence type="predicted"/>
<protein>
    <submittedName>
        <fullName evidence="1">Uncharacterized protein</fullName>
    </submittedName>
</protein>
<gene>
    <name evidence="1" type="ORF">DY251_20930</name>
</gene>
<comment type="caution">
    <text evidence="1">The sequence shown here is derived from an EMBL/GenBank/DDBJ whole genome shotgun (WGS) entry which is preliminary data.</text>
</comment>
<organism evidence="1 2">
    <name type="scientific">Mesorhizobium denitrificans</name>
    <dbReference type="NCBI Taxonomy" id="2294114"/>
    <lineage>
        <taxon>Bacteria</taxon>
        <taxon>Pseudomonadati</taxon>
        <taxon>Pseudomonadota</taxon>
        <taxon>Alphaproteobacteria</taxon>
        <taxon>Hyphomicrobiales</taxon>
        <taxon>Phyllobacteriaceae</taxon>
        <taxon>Mesorhizobium</taxon>
    </lineage>
</organism>
<evidence type="ECO:0000313" key="1">
    <source>
        <dbReference type="EMBL" id="RFC63248.1"/>
    </source>
</evidence>
<dbReference type="AlphaFoldDB" id="A0A371X1Z7"/>
<dbReference type="Proteomes" id="UP000262379">
    <property type="component" value="Unassembled WGS sequence"/>
</dbReference>
<dbReference type="EMBL" id="QURN01000029">
    <property type="protein sequence ID" value="RFC63248.1"/>
    <property type="molecule type" value="Genomic_DNA"/>
</dbReference>
<sequence>MPVFCARLLVQAASRPQAGETDAFMPSMRAELDYKQFSDDWPALSRINNCPLSRANMRVTAVVAA</sequence>
<reference evidence="2" key="1">
    <citation type="submission" date="2018-08" db="EMBL/GenBank/DDBJ databases">
        <authorList>
            <person name="Im W.T."/>
        </authorList>
    </citation>
    <scope>NUCLEOTIDE SEQUENCE [LARGE SCALE GENOMIC DNA]</scope>
    <source>
        <strain evidence="2">LA-28</strain>
    </source>
</reference>